<reference evidence="1 2" key="1">
    <citation type="journal article" date="2013" name="Front. Microbiol.">
        <title>The genome of Nitrospina gracilis illuminates the metabolism and evolution of the major marine nitrite oxidizer.</title>
        <authorList>
            <person name="Luecker S."/>
            <person name="Nowka B."/>
            <person name="Rattei T."/>
            <person name="Spieck E."/>
            <person name="and Daims H."/>
        </authorList>
    </citation>
    <scope>NUCLEOTIDE SEQUENCE [LARGE SCALE GENOMIC DNA]</scope>
    <source>
        <strain evidence="1 2">3/211</strain>
    </source>
</reference>
<dbReference type="EMBL" id="CAQJ01000010">
    <property type="protein sequence ID" value="CCQ89517.1"/>
    <property type="molecule type" value="Genomic_DNA"/>
</dbReference>
<dbReference type="AlphaFoldDB" id="M1YV84"/>
<dbReference type="Proteomes" id="UP000011704">
    <property type="component" value="Unassembled WGS sequence"/>
</dbReference>
<evidence type="ECO:0000313" key="1">
    <source>
        <dbReference type="EMBL" id="CCQ89517.1"/>
    </source>
</evidence>
<name>M1YV84_NITG3</name>
<dbReference type="RefSeq" id="WP_005006025.1">
    <property type="nucleotide sequence ID" value="NZ_HG422174.1"/>
</dbReference>
<protein>
    <submittedName>
        <fullName evidence="1">Uncharacterized protein</fullName>
    </submittedName>
</protein>
<accession>M1YV84</accession>
<comment type="caution">
    <text evidence="1">The sequence shown here is derived from an EMBL/GenBank/DDBJ whole genome shotgun (WGS) entry which is preliminary data.</text>
</comment>
<organism evidence="1 2">
    <name type="scientific">Nitrospina gracilis (strain 3/211)</name>
    <dbReference type="NCBI Taxonomy" id="1266370"/>
    <lineage>
        <taxon>Bacteria</taxon>
        <taxon>Pseudomonadati</taxon>
        <taxon>Nitrospinota/Tectimicrobiota group</taxon>
        <taxon>Nitrospinota</taxon>
        <taxon>Nitrospinia</taxon>
        <taxon>Nitrospinales</taxon>
        <taxon>Nitrospinaceae</taxon>
        <taxon>Nitrospina</taxon>
    </lineage>
</organism>
<dbReference type="STRING" id="1266370.NITGR_1070002"/>
<proteinExistence type="predicted"/>
<dbReference type="HOGENOM" id="CLU_2936919_0_0_0"/>
<evidence type="ECO:0000313" key="2">
    <source>
        <dbReference type="Proteomes" id="UP000011704"/>
    </source>
</evidence>
<gene>
    <name evidence="1" type="ORF">NITGR_1070002</name>
</gene>
<dbReference type="InParanoid" id="M1YV84"/>
<keyword evidence="2" id="KW-1185">Reference proteome</keyword>
<sequence>MEEEIYENEMEMCCDLEWFDSEVNTPEDTTIVTDRLGREVVLKIEALELIKFELKDKDKR</sequence>